<evidence type="ECO:0000313" key="1">
    <source>
        <dbReference type="EMBL" id="CBW76489.1"/>
    </source>
</evidence>
<dbReference type="InterPro" id="IPR037031">
    <property type="entry name" value="AstB_sf"/>
</dbReference>
<dbReference type="SUPFAM" id="SSF55909">
    <property type="entry name" value="Pentein"/>
    <property type="match status" value="1"/>
</dbReference>
<proteinExistence type="predicted"/>
<gene>
    <name evidence="1" type="ordered locus">RBRH_04222</name>
</gene>
<name>E5ATR5_MYCRK</name>
<dbReference type="GO" id="GO:0009015">
    <property type="term" value="F:N-succinylarginine dihydrolase activity"/>
    <property type="evidence" value="ECO:0007669"/>
    <property type="project" value="UniProtKB-EC"/>
</dbReference>
<dbReference type="AlphaFoldDB" id="E5ATR5"/>
<dbReference type="InterPro" id="IPR007079">
    <property type="entry name" value="SuccinylArg_d-Hdrlase_AstB"/>
</dbReference>
<organism evidence="1 2">
    <name type="scientific">Mycetohabitans rhizoxinica (strain DSM 19002 / CIP 109453 / HKI 454)</name>
    <name type="common">Paraburkholderia rhizoxinica</name>
    <dbReference type="NCBI Taxonomy" id="882378"/>
    <lineage>
        <taxon>Bacteria</taxon>
        <taxon>Pseudomonadati</taxon>
        <taxon>Pseudomonadota</taxon>
        <taxon>Betaproteobacteria</taxon>
        <taxon>Burkholderiales</taxon>
        <taxon>Burkholderiaceae</taxon>
        <taxon>Mycetohabitans</taxon>
    </lineage>
</organism>
<dbReference type="Pfam" id="PF04996">
    <property type="entry name" value="AstB"/>
    <property type="match status" value="1"/>
</dbReference>
<accession>E5ATR5</accession>
<evidence type="ECO:0000313" key="2">
    <source>
        <dbReference type="Proteomes" id="UP000007437"/>
    </source>
</evidence>
<dbReference type="KEGG" id="brh:RBRH_04222"/>
<reference evidence="1 2" key="1">
    <citation type="journal article" date="2011" name="J. Bacteriol.">
        <title>Complete genome sequence of Burkholderia rhizoxinica, an endosymbiont of Rhizopus microsporus.</title>
        <authorList>
            <person name="Lackner G."/>
            <person name="Moebius N."/>
            <person name="Partida-Martinez L."/>
            <person name="Hertweck C."/>
        </authorList>
    </citation>
    <scope>NUCLEOTIDE SEQUENCE [LARGE SCALE GENOMIC DNA]</scope>
    <source>
        <strain evidence="2">DSM 19002 / CIP 109453 / HKI 454</strain>
        <plasmid evidence="1 2">pBRH01</plasmid>
    </source>
</reference>
<protein>
    <submittedName>
        <fullName evidence="1">N-succinylarginine dihydrolase</fullName>
        <ecNumber evidence="1">3.5.3.23</ecNumber>
    </submittedName>
</protein>
<dbReference type="Gene3D" id="3.75.10.20">
    <property type="entry name" value="Succinylarginine dihydrolase"/>
    <property type="match status" value="1"/>
</dbReference>
<dbReference type="Proteomes" id="UP000007437">
    <property type="component" value="Plasmid pBRH01"/>
</dbReference>
<dbReference type="eggNOG" id="COG3724">
    <property type="taxonomic scope" value="Bacteria"/>
</dbReference>
<dbReference type="EMBL" id="FR687360">
    <property type="protein sequence ID" value="CBW76489.1"/>
    <property type="molecule type" value="Genomic_DNA"/>
</dbReference>
<dbReference type="EC" id="3.5.3.23" evidence="1"/>
<keyword evidence="1" id="KW-0614">Plasmid</keyword>
<dbReference type="HOGENOM" id="CLU_2506411_0_0_4"/>
<geneLocation type="plasmid" evidence="1 2">
    <name>pBRH01</name>
</geneLocation>
<sequence>MFLLDCNRGVAMNSIQVTRDTFNQGRAPVFSPAPYLLVLTSRGGPIADTLLFDLRKSMKNVGEPACPRLRVALNEREIDEMNPSL</sequence>
<dbReference type="GO" id="GO:0006525">
    <property type="term" value="P:arginine metabolic process"/>
    <property type="evidence" value="ECO:0007669"/>
    <property type="project" value="InterPro"/>
</dbReference>
<keyword evidence="1" id="KW-0378">Hydrolase</keyword>